<proteinExistence type="predicted"/>
<keyword evidence="3" id="KW-1185">Reference proteome</keyword>
<keyword evidence="1" id="KW-1133">Transmembrane helix</keyword>
<evidence type="ECO:0000313" key="2">
    <source>
        <dbReference type="EMBL" id="MBL3655467.1"/>
    </source>
</evidence>
<name>A0A937K0E9_9BACT</name>
<dbReference type="InterPro" id="IPR025329">
    <property type="entry name" value="DUF4235"/>
</dbReference>
<comment type="caution">
    <text evidence="2">The sequence shown here is derived from an EMBL/GenBank/DDBJ whole genome shotgun (WGS) entry which is preliminary data.</text>
</comment>
<organism evidence="2 3">
    <name type="scientific">Fulvivirga sediminis</name>
    <dbReference type="NCBI Taxonomy" id="2803949"/>
    <lineage>
        <taxon>Bacteria</taxon>
        <taxon>Pseudomonadati</taxon>
        <taxon>Bacteroidota</taxon>
        <taxon>Cytophagia</taxon>
        <taxon>Cytophagales</taxon>
        <taxon>Fulvivirgaceae</taxon>
        <taxon>Fulvivirga</taxon>
    </lineage>
</organism>
<keyword evidence="1" id="KW-0812">Transmembrane</keyword>
<accession>A0A937K0E9</accession>
<dbReference type="EMBL" id="JAESIY010000002">
    <property type="protein sequence ID" value="MBL3655467.1"/>
    <property type="molecule type" value="Genomic_DNA"/>
</dbReference>
<feature type="transmembrane region" description="Helical" evidence="1">
    <location>
        <begin position="65"/>
        <end position="83"/>
    </location>
</feature>
<keyword evidence="1" id="KW-0472">Membrane</keyword>
<dbReference type="RefSeq" id="WP_202243136.1">
    <property type="nucleotide sequence ID" value="NZ_JAESIY010000002.1"/>
</dbReference>
<evidence type="ECO:0000256" key="1">
    <source>
        <dbReference type="SAM" id="Phobius"/>
    </source>
</evidence>
<dbReference type="AlphaFoldDB" id="A0A937K0E9"/>
<evidence type="ECO:0000313" key="3">
    <source>
        <dbReference type="Proteomes" id="UP000659388"/>
    </source>
</evidence>
<protein>
    <submittedName>
        <fullName evidence="2">DUF4235 domain-containing protein</fullName>
    </submittedName>
</protein>
<sequence length="93" mass="10285">MSKKNSSTSIVPTDKQSVLSSIVLPGIAIASSFALKKLFDISYQKIRKQDPPKTLHHNDYNTTHIILWTVATSALAGIVKLMANDMMQKKIKS</sequence>
<dbReference type="Proteomes" id="UP000659388">
    <property type="component" value="Unassembled WGS sequence"/>
</dbReference>
<reference evidence="2" key="1">
    <citation type="submission" date="2021-01" db="EMBL/GenBank/DDBJ databases">
        <title>Fulvivirga kasyanovii gen. nov., sp nov., a novel member of the phylum Bacteroidetes isolated from seawater in a mussel farm.</title>
        <authorList>
            <person name="Zhao L.-H."/>
            <person name="Wang Z.-J."/>
        </authorList>
    </citation>
    <scope>NUCLEOTIDE SEQUENCE</scope>
    <source>
        <strain evidence="2">2943</strain>
    </source>
</reference>
<dbReference type="Pfam" id="PF14019">
    <property type="entry name" value="DUF4235"/>
    <property type="match status" value="1"/>
</dbReference>
<gene>
    <name evidence="2" type="ORF">JL102_04945</name>
</gene>